<dbReference type="EMBL" id="MNAD01000085">
    <property type="protein sequence ID" value="OJT15895.1"/>
    <property type="molecule type" value="Genomic_DNA"/>
</dbReference>
<feature type="region of interest" description="Disordered" evidence="1">
    <location>
        <begin position="170"/>
        <end position="213"/>
    </location>
</feature>
<protein>
    <submittedName>
        <fullName evidence="2">Uncharacterized protein</fullName>
    </submittedName>
</protein>
<dbReference type="OrthoDB" id="2758679at2759"/>
<feature type="region of interest" description="Disordered" evidence="1">
    <location>
        <begin position="762"/>
        <end position="834"/>
    </location>
</feature>
<dbReference type="AlphaFoldDB" id="A0A1M2W7P8"/>
<feature type="compositionally biased region" description="Pro residues" evidence="1">
    <location>
        <begin position="196"/>
        <end position="210"/>
    </location>
</feature>
<dbReference type="OMA" id="ECGANTH"/>
<feature type="compositionally biased region" description="Gly residues" evidence="1">
    <location>
        <begin position="824"/>
        <end position="834"/>
    </location>
</feature>
<evidence type="ECO:0000256" key="1">
    <source>
        <dbReference type="SAM" id="MobiDB-lite"/>
    </source>
</evidence>
<sequence>MSSPSRTPPFTLPPAELAPSPTTPPFTLPISELASYSTHPAMLSSITDALTNDSSPSPSEPPRPLRGQSPARPRSTTVSAAMMREAAARAADTREFLEEANLDTTVSEQDSELPVRPAVSTPDLVFPSIRPSLTPPRSPPSPPAVEHVHASAEITAPRAAKLTSAAQQLELSVSAERDEGSRESRKGKKRARLATPSPPTSPTLPRPHPGALPRSMQTVRTRLVQSHRPYALAPAYWTTPTRTRTFRRLAPATAELIEEALRPEALRNAAAVEANAQANQENRRPPTPAQTRTLPIHASGTTATTAASTRLVSSGLTGATGSDLELLFPMDLDLRDETSMNAQTAPPFGLSPRNENVPRLPNLRGPLRTVYEEEDEVAASPTLVPSTGFGTAASTLVDDPWSQAMFSSTFSHATSQLPAALPIPITPVTQRFQSQSASALAALFVPPTPAQTLPDATEAPNAQAPQAGTATYLAANNATNQALGGGYIFTDTPVGGFPEVLFAEPDGLLAGLPRDRVNAIFGGDIGPALVLHVHNSTFPPQHELRPLTSAIEGAIRQITGELNPLVVPPEREWTPGGDRRINPFAWTVLGISESGVNRVLERPVWSSTQVTMHVAHARIEINRFLFVLGGFAHDHNHSILNAVWAVFTGAAVLPTILRLVQTHPAYTTTAPEEAARAILASLEVRVSTLQNGNIIAAVFCDPPTLSIARWREWRNNIANLPFPNPMNSTGYVRRPIPCAGCHGYDHPTHLCPFQDVPGWNAPPPGTTWGPPAAPLLQGLAGGPPPPPPPPGGGAVTRARTQGFRRSNSSNTFAPPRRDYRGGGDGKAGGSGGAR</sequence>
<name>A0A1M2W7P8_TRAPU</name>
<feature type="region of interest" description="Disordered" evidence="1">
    <location>
        <begin position="1"/>
        <end position="26"/>
    </location>
</feature>
<feature type="region of interest" description="Disordered" evidence="1">
    <location>
        <begin position="275"/>
        <end position="294"/>
    </location>
</feature>
<dbReference type="STRING" id="154538.A0A1M2W7P8"/>
<feature type="compositionally biased region" description="Polar residues" evidence="1">
    <location>
        <begin position="44"/>
        <end position="53"/>
    </location>
</feature>
<feature type="region of interest" description="Disordered" evidence="1">
    <location>
        <begin position="99"/>
        <end position="150"/>
    </location>
</feature>
<organism evidence="2 3">
    <name type="scientific">Trametes pubescens</name>
    <name type="common">White-rot fungus</name>
    <dbReference type="NCBI Taxonomy" id="154538"/>
    <lineage>
        <taxon>Eukaryota</taxon>
        <taxon>Fungi</taxon>
        <taxon>Dikarya</taxon>
        <taxon>Basidiomycota</taxon>
        <taxon>Agaricomycotina</taxon>
        <taxon>Agaricomycetes</taxon>
        <taxon>Polyporales</taxon>
        <taxon>Polyporaceae</taxon>
        <taxon>Trametes</taxon>
    </lineage>
</organism>
<evidence type="ECO:0000313" key="2">
    <source>
        <dbReference type="EMBL" id="OJT15895.1"/>
    </source>
</evidence>
<keyword evidence="3" id="KW-1185">Reference proteome</keyword>
<gene>
    <name evidence="2" type="ORF">TRAPUB_14216</name>
</gene>
<feature type="compositionally biased region" description="Pro residues" evidence="1">
    <location>
        <begin position="1"/>
        <end position="12"/>
    </location>
</feature>
<feature type="region of interest" description="Disordered" evidence="1">
    <location>
        <begin position="44"/>
        <end position="77"/>
    </location>
</feature>
<dbReference type="Proteomes" id="UP000184267">
    <property type="component" value="Unassembled WGS sequence"/>
</dbReference>
<comment type="caution">
    <text evidence="2">The sequence shown here is derived from an EMBL/GenBank/DDBJ whole genome shotgun (WGS) entry which is preliminary data.</text>
</comment>
<proteinExistence type="predicted"/>
<feature type="compositionally biased region" description="Pro residues" evidence="1">
    <location>
        <begin position="133"/>
        <end position="143"/>
    </location>
</feature>
<accession>A0A1M2W7P8</accession>
<feature type="compositionally biased region" description="Polar residues" evidence="1">
    <location>
        <begin position="803"/>
        <end position="812"/>
    </location>
</feature>
<feature type="compositionally biased region" description="Low complexity" evidence="1">
    <location>
        <begin position="766"/>
        <end position="778"/>
    </location>
</feature>
<evidence type="ECO:0000313" key="3">
    <source>
        <dbReference type="Proteomes" id="UP000184267"/>
    </source>
</evidence>
<feature type="compositionally biased region" description="Pro residues" evidence="1">
    <location>
        <begin position="782"/>
        <end position="791"/>
    </location>
</feature>
<feature type="compositionally biased region" description="Basic and acidic residues" evidence="1">
    <location>
        <begin position="175"/>
        <end position="184"/>
    </location>
</feature>
<reference evidence="2 3" key="1">
    <citation type="submission" date="2016-10" db="EMBL/GenBank/DDBJ databases">
        <title>Genome sequence of the basidiomycete white-rot fungus Trametes pubescens.</title>
        <authorList>
            <person name="Makela M.R."/>
            <person name="Granchi Z."/>
            <person name="Peng M."/>
            <person name="De Vries R.P."/>
            <person name="Grigoriev I."/>
            <person name="Riley R."/>
            <person name="Hilden K."/>
        </authorList>
    </citation>
    <scope>NUCLEOTIDE SEQUENCE [LARGE SCALE GENOMIC DNA]</scope>
    <source>
        <strain evidence="2 3">FBCC735</strain>
    </source>
</reference>